<dbReference type="EMBL" id="RSAS01000827">
    <property type="protein sequence ID" value="RRR66823.1"/>
    <property type="molecule type" value="Genomic_DNA"/>
</dbReference>
<sequence>MSIVAENRNGMRWIRADLHLHTPASEDYAEPEVSYLDILQEAERRELEIIAFTDHNTVHGYEQFQRELDFLHALESAGRLTEEEQVRLQEYRRLLAKLTVLPGFEFTSHFGAHILGIFPPDRAISSIEATLIQLGVAHEQLKAGACSVTNTRHVTEAYELIARAGGLVIAPHVNGPNGVVSETLRMGTSGQARIAVSQSSHLHALEFINFYTDHDKFTSPGFYNGKTEHYERRMFCIQGSDAHRLRRLPDGENQAAHRHGIGDRYVEFLLPDNSFEALRALLSSQEFDRVRVPKRDQKQWAVDALRFGGSSERQVLRVLGDDPQNPTTFWRDVAALANSGGGVLIIGCEPGGRVVGVERPDQVSEALRRSVTEQVAPQPYLSFELMSYEGRDVMRVEVKAAEPPPYVGGDGVIFIRREGETVPADRGEIIQLCRRALAEGASSPLDNGQDIDLPRSGVQIVSAQKRGGVWLYEVRDLRTTAGVTRDRAQGLWAYAISRHEDLRDGRIDVQSQVKWKGRLGLWRAYRQGSRTKYDLAHRDANGVIDHIFFGVSDWGLSDAWATLLNERNGDAVETETQAFDPADDLPPSGLIEEPMAPVEPPPTSAELTEPALWGERRVRWRGRGGLAQVTIDGDGEARFDLVMKDKDGDGLQNYPAVPLEKLTEAWRSLIRVPRPRTGIEVINASRNEEGEWQYIFRNLRTGDVSGVPWRLQDIEPGTVREYAARMYQQDVPLDEEKIRWWGNLGYLRPMRSQVDLALLDEYGVPHFFYAARREELTGEWRELLELYGEM</sequence>
<protein>
    <submittedName>
        <fullName evidence="2">AAA family ATPase</fullName>
    </submittedName>
</protein>
<dbReference type="GO" id="GO:0035312">
    <property type="term" value="F:5'-3' DNA exonuclease activity"/>
    <property type="evidence" value="ECO:0007669"/>
    <property type="project" value="TreeGrafter"/>
</dbReference>
<dbReference type="Pfam" id="PF04326">
    <property type="entry name" value="SLFN_AlbA_2"/>
    <property type="match status" value="1"/>
</dbReference>
<dbReference type="InterPro" id="IPR003141">
    <property type="entry name" value="Pol/His_phosphatase_N"/>
</dbReference>
<reference evidence="2 3" key="1">
    <citation type="submission" date="2018-12" db="EMBL/GenBank/DDBJ databases">
        <title>Genome Sequence of Candidatus Viridilinea halotolerans isolated from saline sulfide-rich spring.</title>
        <authorList>
            <person name="Grouzdev D.S."/>
            <person name="Burganskaya E.I."/>
            <person name="Krutkina M.S."/>
            <person name="Sukhacheva M.V."/>
            <person name="Gorlenko V.M."/>
        </authorList>
    </citation>
    <scope>NUCLEOTIDE SEQUENCE [LARGE SCALE GENOMIC DNA]</scope>
    <source>
        <strain evidence="2">Chok-6</strain>
    </source>
</reference>
<dbReference type="AlphaFoldDB" id="A0A426TS97"/>
<dbReference type="SUPFAM" id="SSF89550">
    <property type="entry name" value="PHP domain-like"/>
    <property type="match status" value="1"/>
</dbReference>
<dbReference type="PANTHER" id="PTHR42924">
    <property type="entry name" value="EXONUCLEASE"/>
    <property type="match status" value="1"/>
</dbReference>
<gene>
    <name evidence="2" type="ORF">EI684_20055</name>
</gene>
<dbReference type="InterPro" id="IPR016195">
    <property type="entry name" value="Pol/histidinol_Pase-like"/>
</dbReference>
<evidence type="ECO:0000313" key="3">
    <source>
        <dbReference type="Proteomes" id="UP000280307"/>
    </source>
</evidence>
<dbReference type="SMART" id="SM00481">
    <property type="entry name" value="POLIIIAc"/>
    <property type="match status" value="1"/>
</dbReference>
<dbReference type="Proteomes" id="UP000280307">
    <property type="component" value="Unassembled WGS sequence"/>
</dbReference>
<organism evidence="2 3">
    <name type="scientific">Candidatus Viridilinea halotolerans</name>
    <dbReference type="NCBI Taxonomy" id="2491704"/>
    <lineage>
        <taxon>Bacteria</taxon>
        <taxon>Bacillati</taxon>
        <taxon>Chloroflexota</taxon>
        <taxon>Chloroflexia</taxon>
        <taxon>Chloroflexales</taxon>
        <taxon>Chloroflexineae</taxon>
        <taxon>Oscillochloridaceae</taxon>
        <taxon>Candidatus Viridilinea</taxon>
    </lineage>
</organism>
<feature type="domain" description="Polymerase/histidinol phosphatase N-terminal" evidence="1">
    <location>
        <begin position="16"/>
        <end position="110"/>
    </location>
</feature>
<evidence type="ECO:0000259" key="1">
    <source>
        <dbReference type="SMART" id="SM00481"/>
    </source>
</evidence>
<dbReference type="PANTHER" id="PTHR42924:SF3">
    <property type="entry name" value="POLYMERASE_HISTIDINOL PHOSPHATASE N-TERMINAL DOMAIN-CONTAINING PROTEIN"/>
    <property type="match status" value="1"/>
</dbReference>
<proteinExistence type="predicted"/>
<accession>A0A426TS97</accession>
<dbReference type="GO" id="GO:0004534">
    <property type="term" value="F:5'-3' RNA exonuclease activity"/>
    <property type="evidence" value="ECO:0007669"/>
    <property type="project" value="TreeGrafter"/>
</dbReference>
<name>A0A426TS97_9CHLR</name>
<comment type="caution">
    <text evidence="2">The sequence shown here is derived from an EMBL/GenBank/DDBJ whole genome shotgun (WGS) entry which is preliminary data.</text>
</comment>
<dbReference type="Gene3D" id="3.20.20.140">
    <property type="entry name" value="Metal-dependent hydrolases"/>
    <property type="match status" value="1"/>
</dbReference>
<evidence type="ECO:0000313" key="2">
    <source>
        <dbReference type="EMBL" id="RRR66823.1"/>
    </source>
</evidence>
<dbReference type="Gene3D" id="3.30.950.30">
    <property type="entry name" value="Schlafen, AAA domain"/>
    <property type="match status" value="1"/>
</dbReference>
<dbReference type="InterPro" id="IPR007421">
    <property type="entry name" value="Schlafen_AlbA_2_dom"/>
</dbReference>
<dbReference type="InterPro" id="IPR038461">
    <property type="entry name" value="Schlafen_AlbA_2_dom_sf"/>
</dbReference>
<dbReference type="InterPro" id="IPR052018">
    <property type="entry name" value="PHP_domain"/>
</dbReference>